<dbReference type="PROSITE" id="PS00041">
    <property type="entry name" value="HTH_ARAC_FAMILY_1"/>
    <property type="match status" value="1"/>
</dbReference>
<keyword evidence="1" id="KW-0805">Transcription regulation</keyword>
<dbReference type="PANTHER" id="PTHR46796:SF14">
    <property type="entry name" value="TRANSCRIPTIONAL REGULATORY PROTEIN"/>
    <property type="match status" value="1"/>
</dbReference>
<gene>
    <name evidence="5" type="ORF">GCM10008938_43250</name>
</gene>
<dbReference type="Proteomes" id="UP000632222">
    <property type="component" value="Unassembled WGS sequence"/>
</dbReference>
<name>A0ABQ2DBH6_9DEIO</name>
<dbReference type="InterPro" id="IPR009057">
    <property type="entry name" value="Homeodomain-like_sf"/>
</dbReference>
<proteinExistence type="predicted"/>
<feature type="domain" description="HTH araC/xylS-type" evidence="4">
    <location>
        <begin position="1"/>
        <end position="57"/>
    </location>
</feature>
<evidence type="ECO:0000256" key="3">
    <source>
        <dbReference type="ARBA" id="ARBA00023163"/>
    </source>
</evidence>
<sequence length="59" mass="6829">MLEWITERRLAEARRLLLETDMGVEDLGLACGFGDPTHFIVQFRKNVGQTPAAWRRSLR</sequence>
<accession>A0ABQ2DBH6</accession>
<dbReference type="PANTHER" id="PTHR46796">
    <property type="entry name" value="HTH-TYPE TRANSCRIPTIONAL ACTIVATOR RHAS-RELATED"/>
    <property type="match status" value="1"/>
</dbReference>
<dbReference type="InterPro" id="IPR018062">
    <property type="entry name" value="HTH_AraC-typ_CS"/>
</dbReference>
<dbReference type="Pfam" id="PF12833">
    <property type="entry name" value="HTH_18"/>
    <property type="match status" value="1"/>
</dbReference>
<dbReference type="InterPro" id="IPR050204">
    <property type="entry name" value="AraC_XylS_family_regulators"/>
</dbReference>
<comment type="caution">
    <text evidence="5">The sequence shown here is derived from an EMBL/GenBank/DDBJ whole genome shotgun (WGS) entry which is preliminary data.</text>
</comment>
<reference evidence="6" key="1">
    <citation type="journal article" date="2019" name="Int. J. Syst. Evol. Microbiol.">
        <title>The Global Catalogue of Microorganisms (GCM) 10K type strain sequencing project: providing services to taxonomists for standard genome sequencing and annotation.</title>
        <authorList>
            <consortium name="The Broad Institute Genomics Platform"/>
            <consortium name="The Broad Institute Genome Sequencing Center for Infectious Disease"/>
            <person name="Wu L."/>
            <person name="Ma J."/>
        </authorList>
    </citation>
    <scope>NUCLEOTIDE SEQUENCE [LARGE SCALE GENOMIC DNA]</scope>
    <source>
        <strain evidence="6">JCM 14370</strain>
    </source>
</reference>
<dbReference type="SUPFAM" id="SSF46689">
    <property type="entry name" value="Homeodomain-like"/>
    <property type="match status" value="1"/>
</dbReference>
<dbReference type="SMART" id="SM00342">
    <property type="entry name" value="HTH_ARAC"/>
    <property type="match status" value="1"/>
</dbReference>
<keyword evidence="3" id="KW-0804">Transcription</keyword>
<evidence type="ECO:0000259" key="4">
    <source>
        <dbReference type="PROSITE" id="PS01124"/>
    </source>
</evidence>
<dbReference type="InterPro" id="IPR018060">
    <property type="entry name" value="HTH_AraC"/>
</dbReference>
<evidence type="ECO:0000256" key="1">
    <source>
        <dbReference type="ARBA" id="ARBA00023015"/>
    </source>
</evidence>
<keyword evidence="2" id="KW-0238">DNA-binding</keyword>
<dbReference type="EMBL" id="BMOD01000025">
    <property type="protein sequence ID" value="GGJ52649.1"/>
    <property type="molecule type" value="Genomic_DNA"/>
</dbReference>
<evidence type="ECO:0000256" key="2">
    <source>
        <dbReference type="ARBA" id="ARBA00023125"/>
    </source>
</evidence>
<protein>
    <recommendedName>
        <fullName evidence="4">HTH araC/xylS-type domain-containing protein</fullName>
    </recommendedName>
</protein>
<keyword evidence="6" id="KW-1185">Reference proteome</keyword>
<evidence type="ECO:0000313" key="6">
    <source>
        <dbReference type="Proteomes" id="UP000632222"/>
    </source>
</evidence>
<evidence type="ECO:0000313" key="5">
    <source>
        <dbReference type="EMBL" id="GGJ52649.1"/>
    </source>
</evidence>
<dbReference type="Gene3D" id="1.10.10.60">
    <property type="entry name" value="Homeodomain-like"/>
    <property type="match status" value="1"/>
</dbReference>
<dbReference type="PROSITE" id="PS01124">
    <property type="entry name" value="HTH_ARAC_FAMILY_2"/>
    <property type="match status" value="1"/>
</dbReference>
<organism evidence="5 6">
    <name type="scientific">Deinococcus roseus</name>
    <dbReference type="NCBI Taxonomy" id="392414"/>
    <lineage>
        <taxon>Bacteria</taxon>
        <taxon>Thermotogati</taxon>
        <taxon>Deinococcota</taxon>
        <taxon>Deinococci</taxon>
        <taxon>Deinococcales</taxon>
        <taxon>Deinococcaceae</taxon>
        <taxon>Deinococcus</taxon>
    </lineage>
</organism>